<sequence>MAAGGASRKTFEAFVHRIPWTVARDEIKTYFAQFGPVKKCIMPLNKETGFYKGICWVSFFNEESLTNALQKESHILEGVKVRDSIPYILSSLLSFK</sequence>
<dbReference type="EMBL" id="JAPFRF010000001">
    <property type="protein sequence ID" value="KAJ7345044.1"/>
    <property type="molecule type" value="Genomic_DNA"/>
</dbReference>
<dbReference type="PROSITE" id="PS50102">
    <property type="entry name" value="RRM"/>
    <property type="match status" value="1"/>
</dbReference>
<dbReference type="SUPFAM" id="SSF54928">
    <property type="entry name" value="RNA-binding domain, RBD"/>
    <property type="match status" value="1"/>
</dbReference>
<evidence type="ECO:0000256" key="1">
    <source>
        <dbReference type="ARBA" id="ARBA00022884"/>
    </source>
</evidence>
<dbReference type="GO" id="GO:0003723">
    <property type="term" value="F:RNA binding"/>
    <property type="evidence" value="ECO:0007669"/>
    <property type="project" value="UniProtKB-UniRule"/>
</dbReference>
<keyword evidence="1 2" id="KW-0694">RNA-binding</keyword>
<evidence type="ECO:0000313" key="4">
    <source>
        <dbReference type="EMBL" id="KAJ7345044.1"/>
    </source>
</evidence>
<evidence type="ECO:0000313" key="5">
    <source>
        <dbReference type="Proteomes" id="UP001142489"/>
    </source>
</evidence>
<evidence type="ECO:0000259" key="3">
    <source>
        <dbReference type="PROSITE" id="PS50102"/>
    </source>
</evidence>
<dbReference type="InterPro" id="IPR012677">
    <property type="entry name" value="Nucleotide-bd_a/b_plait_sf"/>
</dbReference>
<gene>
    <name evidence="4" type="ORF">JRQ81_000994</name>
</gene>
<dbReference type="Gene3D" id="3.30.70.330">
    <property type="match status" value="1"/>
</dbReference>
<dbReference type="InterPro" id="IPR035979">
    <property type="entry name" value="RBD_domain_sf"/>
</dbReference>
<dbReference type="SMART" id="SM00360">
    <property type="entry name" value="RRM"/>
    <property type="match status" value="1"/>
</dbReference>
<dbReference type="Pfam" id="PF00076">
    <property type="entry name" value="RRM_1"/>
    <property type="match status" value="1"/>
</dbReference>
<protein>
    <recommendedName>
        <fullName evidence="3">RRM domain-containing protein</fullName>
    </recommendedName>
</protein>
<proteinExistence type="predicted"/>
<keyword evidence="5" id="KW-1185">Reference proteome</keyword>
<accession>A0A9Q1B8L6</accession>
<evidence type="ECO:0000256" key="2">
    <source>
        <dbReference type="PROSITE-ProRule" id="PRU00176"/>
    </source>
</evidence>
<name>A0A9Q1B8L6_9SAUR</name>
<organism evidence="4 5">
    <name type="scientific">Phrynocephalus forsythii</name>
    <dbReference type="NCBI Taxonomy" id="171643"/>
    <lineage>
        <taxon>Eukaryota</taxon>
        <taxon>Metazoa</taxon>
        <taxon>Chordata</taxon>
        <taxon>Craniata</taxon>
        <taxon>Vertebrata</taxon>
        <taxon>Euteleostomi</taxon>
        <taxon>Lepidosauria</taxon>
        <taxon>Squamata</taxon>
        <taxon>Bifurcata</taxon>
        <taxon>Unidentata</taxon>
        <taxon>Episquamata</taxon>
        <taxon>Toxicofera</taxon>
        <taxon>Iguania</taxon>
        <taxon>Acrodonta</taxon>
        <taxon>Agamidae</taxon>
        <taxon>Agaminae</taxon>
        <taxon>Phrynocephalus</taxon>
    </lineage>
</organism>
<dbReference type="OrthoDB" id="6159137at2759"/>
<dbReference type="Proteomes" id="UP001142489">
    <property type="component" value="Unassembled WGS sequence"/>
</dbReference>
<dbReference type="InterPro" id="IPR000504">
    <property type="entry name" value="RRM_dom"/>
</dbReference>
<feature type="domain" description="RRM" evidence="3">
    <location>
        <begin position="11"/>
        <end position="96"/>
    </location>
</feature>
<reference evidence="4" key="1">
    <citation type="journal article" date="2023" name="DNA Res.">
        <title>Chromosome-level genome assembly of Phrynocephalus forsythii using third-generation DNA sequencing and Hi-C analysis.</title>
        <authorList>
            <person name="Qi Y."/>
            <person name="Zhao W."/>
            <person name="Zhao Y."/>
            <person name="Niu C."/>
            <person name="Cao S."/>
            <person name="Zhang Y."/>
        </authorList>
    </citation>
    <scope>NUCLEOTIDE SEQUENCE</scope>
    <source>
        <tissue evidence="4">Muscle</tissue>
    </source>
</reference>
<dbReference type="PANTHER" id="PTHR11176:SF61">
    <property type="entry name" value="SRA STEM-LOOP INTERACTING RNA BINDING PROTEIN"/>
    <property type="match status" value="1"/>
</dbReference>
<dbReference type="AlphaFoldDB" id="A0A9Q1B8L6"/>
<dbReference type="PANTHER" id="PTHR11176">
    <property type="entry name" value="BOULE-RELATED"/>
    <property type="match status" value="1"/>
</dbReference>
<comment type="caution">
    <text evidence="4">The sequence shown here is derived from an EMBL/GenBank/DDBJ whole genome shotgun (WGS) entry which is preliminary data.</text>
</comment>